<dbReference type="AlphaFoldDB" id="A0A7D9HQD5"/>
<gene>
    <name evidence="3" type="ORF">PACLA_8A067307</name>
</gene>
<evidence type="ECO:0000256" key="1">
    <source>
        <dbReference type="ARBA" id="ARBA00022741"/>
    </source>
</evidence>
<dbReference type="Proteomes" id="UP001152795">
    <property type="component" value="Unassembled WGS sequence"/>
</dbReference>
<dbReference type="SMART" id="SM00175">
    <property type="entry name" value="RAB"/>
    <property type="match status" value="1"/>
</dbReference>
<dbReference type="GO" id="GO:0005525">
    <property type="term" value="F:GTP binding"/>
    <property type="evidence" value="ECO:0007669"/>
    <property type="project" value="UniProtKB-KW"/>
</dbReference>
<keyword evidence="1" id="KW-0547">Nucleotide-binding</keyword>
<evidence type="ECO:0000313" key="3">
    <source>
        <dbReference type="EMBL" id="CAB3990247.1"/>
    </source>
</evidence>
<protein>
    <submittedName>
        <fullName evidence="3">Ras-related Rab-38-like</fullName>
    </submittedName>
</protein>
<keyword evidence="4" id="KW-1185">Reference proteome</keyword>
<name>A0A7D9HQD5_PARCT</name>
<accession>A0A7D9HQD5</accession>
<organism evidence="3 4">
    <name type="scientific">Paramuricea clavata</name>
    <name type="common">Red gorgonian</name>
    <name type="synonym">Violescent sea-whip</name>
    <dbReference type="NCBI Taxonomy" id="317549"/>
    <lineage>
        <taxon>Eukaryota</taxon>
        <taxon>Metazoa</taxon>
        <taxon>Cnidaria</taxon>
        <taxon>Anthozoa</taxon>
        <taxon>Octocorallia</taxon>
        <taxon>Malacalcyonacea</taxon>
        <taxon>Plexauridae</taxon>
        <taxon>Paramuricea</taxon>
    </lineage>
</organism>
<dbReference type="InterPro" id="IPR027417">
    <property type="entry name" value="P-loop_NTPase"/>
</dbReference>
<dbReference type="SUPFAM" id="SSF52540">
    <property type="entry name" value="P-loop containing nucleoside triphosphate hydrolases"/>
    <property type="match status" value="1"/>
</dbReference>
<dbReference type="PANTHER" id="PTHR24073">
    <property type="entry name" value="DRAB5-RELATED"/>
    <property type="match status" value="1"/>
</dbReference>
<dbReference type="OrthoDB" id="5978033at2759"/>
<sequence length="224" mass="25726">MATKNSEIKHEEMIKMNTFKSNINTECTRSDRRSNELEVAIDNSYDGKAIFKILCVGDYCGRWSKGVYIQDYNSSDETIRENPSNGSVIGVDFTLKILYNKSGKKIRLQIWNIGEQERFGNMARIFYRNAHGVIVFWGAMSQSMDSALKWKHHVSQALQPDVPFVLVVDNVFRTPKKWIGQDLVMNSLDEMDSFCLEHGFFAWFDMLERAAGGKVFSHKLCLNS</sequence>
<dbReference type="PROSITE" id="PS51419">
    <property type="entry name" value="RAB"/>
    <property type="match status" value="1"/>
</dbReference>
<proteinExistence type="predicted"/>
<evidence type="ECO:0000313" key="4">
    <source>
        <dbReference type="Proteomes" id="UP001152795"/>
    </source>
</evidence>
<dbReference type="Gene3D" id="3.40.50.300">
    <property type="entry name" value="P-loop containing nucleotide triphosphate hydrolases"/>
    <property type="match status" value="1"/>
</dbReference>
<dbReference type="EMBL" id="CACRXK020001627">
    <property type="protein sequence ID" value="CAB3990247.1"/>
    <property type="molecule type" value="Genomic_DNA"/>
</dbReference>
<reference evidence="3" key="1">
    <citation type="submission" date="2020-04" db="EMBL/GenBank/DDBJ databases">
        <authorList>
            <person name="Alioto T."/>
            <person name="Alioto T."/>
            <person name="Gomez Garrido J."/>
        </authorList>
    </citation>
    <scope>NUCLEOTIDE SEQUENCE</scope>
    <source>
        <strain evidence="3">A484AB</strain>
    </source>
</reference>
<dbReference type="Pfam" id="PF08477">
    <property type="entry name" value="Roc"/>
    <property type="match status" value="1"/>
</dbReference>
<comment type="caution">
    <text evidence="3">The sequence shown here is derived from an EMBL/GenBank/DDBJ whole genome shotgun (WGS) entry which is preliminary data.</text>
</comment>
<keyword evidence="2" id="KW-0342">GTP-binding</keyword>
<evidence type="ECO:0000256" key="2">
    <source>
        <dbReference type="ARBA" id="ARBA00023134"/>
    </source>
</evidence>